<dbReference type="PANTHER" id="PTHR10039:SF15">
    <property type="entry name" value="NACHT DOMAIN-CONTAINING PROTEIN"/>
    <property type="match status" value="1"/>
</dbReference>
<keyword evidence="1" id="KW-0677">Repeat</keyword>
<evidence type="ECO:0000256" key="1">
    <source>
        <dbReference type="ARBA" id="ARBA00022737"/>
    </source>
</evidence>
<feature type="non-terminal residue" evidence="3">
    <location>
        <position position="255"/>
    </location>
</feature>
<dbReference type="EMBL" id="KV907494">
    <property type="protein sequence ID" value="OOG00107.1"/>
    <property type="molecule type" value="Genomic_DNA"/>
</dbReference>
<dbReference type="PANTHER" id="PTHR10039">
    <property type="entry name" value="AMELOGENIN"/>
    <property type="match status" value="1"/>
</dbReference>
<feature type="domain" description="Nephrocystin 3-like N-terminal" evidence="2">
    <location>
        <begin position="185"/>
        <end position="254"/>
    </location>
</feature>
<evidence type="ECO:0000259" key="2">
    <source>
        <dbReference type="Pfam" id="PF24883"/>
    </source>
</evidence>
<sequence>MSLDFGVGDFIELVTLANDIRRRFIGAPEVFKAISSEIKLLGIALQDLEDLELEQGLNSQQKVKVLNVSHGCLDVLGELRGKLDGFQVLDNGATNIKGKARRVWKRLVWDQDEINSFRQRIISSLASLNLLIEKINSDILLDVKDEVGQLRQYQESTRRQEIIDWLAPVNFTGQQSNTFHRRQKGTGAWFLATEEFTKWSDIRNSILFCPGIPGAGKTFLTSIVVDHLEHTFGPDPKVGIAYLYCNFRQQHEQKI</sequence>
<dbReference type="OMA" id="WDQDEIN"/>
<dbReference type="AlphaFoldDB" id="A0A1R3S024"/>
<dbReference type="OrthoDB" id="195446at2759"/>
<dbReference type="STRING" id="602072.A0A1R3S024"/>
<protein>
    <recommendedName>
        <fullName evidence="2">Nephrocystin 3-like N-terminal domain-containing protein</fullName>
    </recommendedName>
</protein>
<dbReference type="Proteomes" id="UP000188318">
    <property type="component" value="Unassembled WGS sequence"/>
</dbReference>
<dbReference type="InterPro" id="IPR056884">
    <property type="entry name" value="NPHP3-like_N"/>
</dbReference>
<evidence type="ECO:0000313" key="4">
    <source>
        <dbReference type="Proteomes" id="UP000188318"/>
    </source>
</evidence>
<accession>A0A1R3S024</accession>
<name>A0A1R3S024_ASPC5</name>
<organism evidence="3 4">
    <name type="scientific">Aspergillus carbonarius (strain ITEM 5010)</name>
    <dbReference type="NCBI Taxonomy" id="602072"/>
    <lineage>
        <taxon>Eukaryota</taxon>
        <taxon>Fungi</taxon>
        <taxon>Dikarya</taxon>
        <taxon>Ascomycota</taxon>
        <taxon>Pezizomycotina</taxon>
        <taxon>Eurotiomycetes</taxon>
        <taxon>Eurotiomycetidae</taxon>
        <taxon>Eurotiales</taxon>
        <taxon>Aspergillaceae</taxon>
        <taxon>Aspergillus</taxon>
        <taxon>Aspergillus subgen. Circumdati</taxon>
    </lineage>
</organism>
<dbReference type="Gene3D" id="3.40.50.300">
    <property type="entry name" value="P-loop containing nucleotide triphosphate hydrolases"/>
    <property type="match status" value="1"/>
</dbReference>
<keyword evidence="4" id="KW-1185">Reference proteome</keyword>
<proteinExistence type="predicted"/>
<evidence type="ECO:0000313" key="3">
    <source>
        <dbReference type="EMBL" id="OOG00107.1"/>
    </source>
</evidence>
<dbReference type="Pfam" id="PF24883">
    <property type="entry name" value="NPHP3_N"/>
    <property type="match status" value="1"/>
</dbReference>
<dbReference type="VEuPathDB" id="FungiDB:ASPCADRAFT_204006"/>
<reference evidence="4" key="1">
    <citation type="journal article" date="2017" name="Genome Biol.">
        <title>Comparative genomics reveals high biological diversity and specific adaptations in the industrially and medically important fungal genus Aspergillus.</title>
        <authorList>
            <person name="de Vries R.P."/>
            <person name="Riley R."/>
            <person name="Wiebenga A."/>
            <person name="Aguilar-Osorio G."/>
            <person name="Amillis S."/>
            <person name="Uchima C.A."/>
            <person name="Anderluh G."/>
            <person name="Asadollahi M."/>
            <person name="Askin M."/>
            <person name="Barry K."/>
            <person name="Battaglia E."/>
            <person name="Bayram O."/>
            <person name="Benocci T."/>
            <person name="Braus-Stromeyer S.A."/>
            <person name="Caldana C."/>
            <person name="Canovas D."/>
            <person name="Cerqueira G.C."/>
            <person name="Chen F."/>
            <person name="Chen W."/>
            <person name="Choi C."/>
            <person name="Clum A."/>
            <person name="Dos Santos R.A."/>
            <person name="Damasio A.R."/>
            <person name="Diallinas G."/>
            <person name="Emri T."/>
            <person name="Fekete E."/>
            <person name="Flipphi M."/>
            <person name="Freyberg S."/>
            <person name="Gallo A."/>
            <person name="Gournas C."/>
            <person name="Habgood R."/>
            <person name="Hainaut M."/>
            <person name="Harispe M.L."/>
            <person name="Henrissat B."/>
            <person name="Hilden K.S."/>
            <person name="Hope R."/>
            <person name="Hossain A."/>
            <person name="Karabika E."/>
            <person name="Karaffa L."/>
            <person name="Karanyi Z."/>
            <person name="Krasevec N."/>
            <person name="Kuo A."/>
            <person name="Kusch H."/>
            <person name="LaButti K."/>
            <person name="Lagendijk E.L."/>
            <person name="Lapidus A."/>
            <person name="Levasseur A."/>
            <person name="Lindquist E."/>
            <person name="Lipzen A."/>
            <person name="Logrieco A.F."/>
            <person name="MacCabe A."/>
            <person name="Maekelae M.R."/>
            <person name="Malavazi I."/>
            <person name="Melin P."/>
            <person name="Meyer V."/>
            <person name="Mielnichuk N."/>
            <person name="Miskei M."/>
            <person name="Molnar A.P."/>
            <person name="Mule G."/>
            <person name="Ngan C.Y."/>
            <person name="Orejas M."/>
            <person name="Orosz E."/>
            <person name="Ouedraogo J.P."/>
            <person name="Overkamp K.M."/>
            <person name="Park H.-S."/>
            <person name="Perrone G."/>
            <person name="Piumi F."/>
            <person name="Punt P.J."/>
            <person name="Ram A.F."/>
            <person name="Ramon A."/>
            <person name="Rauscher S."/>
            <person name="Record E."/>
            <person name="Riano-Pachon D.M."/>
            <person name="Robert V."/>
            <person name="Roehrig J."/>
            <person name="Ruller R."/>
            <person name="Salamov A."/>
            <person name="Salih N.S."/>
            <person name="Samson R.A."/>
            <person name="Sandor E."/>
            <person name="Sanguinetti M."/>
            <person name="Schuetze T."/>
            <person name="Sepcic K."/>
            <person name="Shelest E."/>
            <person name="Sherlock G."/>
            <person name="Sophianopoulou V."/>
            <person name="Squina F.M."/>
            <person name="Sun H."/>
            <person name="Susca A."/>
            <person name="Todd R.B."/>
            <person name="Tsang A."/>
            <person name="Unkles S.E."/>
            <person name="van de Wiele N."/>
            <person name="van Rossen-Uffink D."/>
            <person name="Oliveira J.V."/>
            <person name="Vesth T.C."/>
            <person name="Visser J."/>
            <person name="Yu J.-H."/>
            <person name="Zhou M."/>
            <person name="Andersen M.R."/>
            <person name="Archer D.B."/>
            <person name="Baker S.E."/>
            <person name="Benoit I."/>
            <person name="Brakhage A.A."/>
            <person name="Braus G.H."/>
            <person name="Fischer R."/>
            <person name="Frisvad J.C."/>
            <person name="Goldman G.H."/>
            <person name="Houbraken J."/>
            <person name="Oakley B."/>
            <person name="Pocsi I."/>
            <person name="Scazzocchio C."/>
            <person name="Seiboth B."/>
            <person name="vanKuyk P.A."/>
            <person name="Wortman J."/>
            <person name="Dyer P.S."/>
            <person name="Grigoriev I.V."/>
        </authorList>
    </citation>
    <scope>NUCLEOTIDE SEQUENCE [LARGE SCALE GENOMIC DNA]</scope>
    <source>
        <strain evidence="4">ITEM 5010</strain>
    </source>
</reference>
<gene>
    <name evidence="3" type="ORF">ASPCADRAFT_204006</name>
</gene>
<dbReference type="InterPro" id="IPR027417">
    <property type="entry name" value="P-loop_NTPase"/>
</dbReference>